<dbReference type="Proteomes" id="UP000829364">
    <property type="component" value="Chromosome 14"/>
</dbReference>
<gene>
    <name evidence="2" type="ORF">JDV02_010771</name>
</gene>
<reference evidence="2" key="1">
    <citation type="submission" date="2021-11" db="EMBL/GenBank/DDBJ databases">
        <title>Purpureocillium_takamizusanense_genome.</title>
        <authorList>
            <person name="Nguyen N.-H."/>
        </authorList>
    </citation>
    <scope>NUCLEOTIDE SEQUENCE</scope>
    <source>
        <strain evidence="2">PT3</strain>
    </source>
</reference>
<evidence type="ECO:0000313" key="2">
    <source>
        <dbReference type="EMBL" id="UNI25065.1"/>
    </source>
</evidence>
<feature type="region of interest" description="Disordered" evidence="1">
    <location>
        <begin position="140"/>
        <end position="297"/>
    </location>
</feature>
<dbReference type="AlphaFoldDB" id="A0A9Q8QSN7"/>
<dbReference type="EMBL" id="CP086367">
    <property type="protein sequence ID" value="UNI25065.1"/>
    <property type="molecule type" value="Genomic_DNA"/>
</dbReference>
<keyword evidence="3" id="KW-1185">Reference proteome</keyword>
<feature type="region of interest" description="Disordered" evidence="1">
    <location>
        <begin position="353"/>
        <end position="440"/>
    </location>
</feature>
<name>A0A9Q8QSN7_9HYPO</name>
<feature type="compositionally biased region" description="Polar residues" evidence="1">
    <location>
        <begin position="140"/>
        <end position="150"/>
    </location>
</feature>
<sequence length="777" mass="86070">MAEDELGRGHGMLPGFMTTDMANGHHLNSSSTYPFTMNEELDESQGNAAASSRPGEIQGYLQEFDSSWSQRPLELFSRWDNRTAHFAPSLLDPQDQAVDYVPQHAYEPGSQSMDTTGQPTGAFNMASLFANDQLSQYDYTDTNLANNPQGGTHDPGISFHSSHRGFDPPMMVVDPAGVPSQVVYPTAQGMPGGPSPNPTNPHIHQHGQYTQGQSQEGQYQPSQQNHDQESQYQQGQHQQDQCQQAQYQQYQEDQGQGQPVQPQPASLEWQHGASRAPPVSAQPVGIPGQHWTRASIPHRPRILSQASLSSNLMTDPQVGTSPSTYNSYNHLVAPALLPTERSVSSTTQFTVGTETDQSVNATGPFRIHVNDPTGSGSSTWPGQPGPSVNTPVRAAPHGTPQAPVATDEPEPAGPSTGKKRKGIRKGPLSRQKKDDAKKRKTNLSICARCKWKNRGVRNAPNPSKRMALYPNSWFLLQCDLGEDGKTRCTTCSTGRSNTCVCTRHHFMPLLEGGGATQFTEHHGVHALVPYRSLEGCTTSQITTDLGECVNRGWSHMSLYRTRMQAQSECTFDLRACLELIDEASAACHLFPTLRDFMAQSGFRATSRARLAACIPTLDDDPFDWGSLIDDEEDSSGGSFQFQLLGDGRRIDADTRLNGLGAVLFHMFGRLIEHQIYFALSENLKQGRKTDATITGLRCLHRRLYTMRLAIRKCSRSAPGDRNAFHRKHLRDLCLSLANIYFNKREWARKWTDWTQPVPPPLFQGNLTERSFDEWLTS</sequence>
<evidence type="ECO:0000256" key="1">
    <source>
        <dbReference type="SAM" id="MobiDB-lite"/>
    </source>
</evidence>
<proteinExistence type="predicted"/>
<dbReference type="RefSeq" id="XP_047848546.1">
    <property type="nucleotide sequence ID" value="XM_047992532.1"/>
</dbReference>
<evidence type="ECO:0000313" key="3">
    <source>
        <dbReference type="Proteomes" id="UP000829364"/>
    </source>
</evidence>
<accession>A0A9Q8QSN7</accession>
<dbReference type="GeneID" id="72072714"/>
<dbReference type="KEGG" id="ptkz:JDV02_010771"/>
<feature type="compositionally biased region" description="Polar residues" evidence="1">
    <location>
        <begin position="372"/>
        <end position="390"/>
    </location>
</feature>
<organism evidence="2 3">
    <name type="scientific">Purpureocillium takamizusanense</name>
    <dbReference type="NCBI Taxonomy" id="2060973"/>
    <lineage>
        <taxon>Eukaryota</taxon>
        <taxon>Fungi</taxon>
        <taxon>Dikarya</taxon>
        <taxon>Ascomycota</taxon>
        <taxon>Pezizomycotina</taxon>
        <taxon>Sordariomycetes</taxon>
        <taxon>Hypocreomycetidae</taxon>
        <taxon>Hypocreales</taxon>
        <taxon>Ophiocordycipitaceae</taxon>
        <taxon>Purpureocillium</taxon>
    </lineage>
</organism>
<feature type="compositionally biased region" description="Low complexity" evidence="1">
    <location>
        <begin position="207"/>
        <end position="264"/>
    </location>
</feature>
<protein>
    <submittedName>
        <fullName evidence="2">Uncharacterized protein</fullName>
    </submittedName>
</protein>